<dbReference type="PANTHER" id="PTHR42948:SF1">
    <property type="entry name" value="TRANSPORTER"/>
    <property type="match status" value="1"/>
</dbReference>
<feature type="transmembrane region" description="Helical" evidence="7">
    <location>
        <begin position="347"/>
        <end position="368"/>
    </location>
</feature>
<dbReference type="PANTHER" id="PTHR42948">
    <property type="entry name" value="TRANSPORTER"/>
    <property type="match status" value="1"/>
</dbReference>
<dbReference type="GO" id="GO:0015293">
    <property type="term" value="F:symporter activity"/>
    <property type="evidence" value="ECO:0007669"/>
    <property type="project" value="UniProtKB-KW"/>
</dbReference>
<dbReference type="SUPFAM" id="SSF161070">
    <property type="entry name" value="SNF-like"/>
    <property type="match status" value="1"/>
</dbReference>
<name>R7AGQ8_9FIRM</name>
<dbReference type="Pfam" id="PF00209">
    <property type="entry name" value="SNF"/>
    <property type="match status" value="2"/>
</dbReference>
<keyword evidence="4 7" id="KW-1133">Transmembrane helix</keyword>
<dbReference type="InterPro" id="IPR037272">
    <property type="entry name" value="SNS_sf"/>
</dbReference>
<feature type="transmembrane region" description="Helical" evidence="7">
    <location>
        <begin position="145"/>
        <end position="164"/>
    </location>
</feature>
<evidence type="ECO:0000256" key="2">
    <source>
        <dbReference type="ARBA" id="ARBA00022448"/>
    </source>
</evidence>
<proteinExistence type="inferred from homology"/>
<accession>R7AGQ8</accession>
<dbReference type="CDD" id="cd10336">
    <property type="entry name" value="SLC6sbd_Tyt1-Like"/>
    <property type="match status" value="1"/>
</dbReference>
<reference evidence="8" key="1">
    <citation type="submission" date="2012-11" db="EMBL/GenBank/DDBJ databases">
        <title>Dependencies among metagenomic species, viruses, plasmids and units of genetic variation.</title>
        <authorList>
            <person name="Nielsen H.B."/>
            <person name="Almeida M."/>
            <person name="Juncker A.S."/>
            <person name="Rasmussen S."/>
            <person name="Li J."/>
            <person name="Sunagawa S."/>
            <person name="Plichta D."/>
            <person name="Gautier L."/>
            <person name="Le Chatelier E."/>
            <person name="Peletier E."/>
            <person name="Bonde I."/>
            <person name="Nielsen T."/>
            <person name="Manichanh C."/>
            <person name="Arumugam M."/>
            <person name="Batto J."/>
            <person name="Santos M.B.Q.D."/>
            <person name="Blom N."/>
            <person name="Borruel N."/>
            <person name="Burgdorf K.S."/>
            <person name="Boumezbeur F."/>
            <person name="Casellas F."/>
            <person name="Dore J."/>
            <person name="Guarner F."/>
            <person name="Hansen T."/>
            <person name="Hildebrand F."/>
            <person name="Kaas R.S."/>
            <person name="Kennedy S."/>
            <person name="Kristiansen K."/>
            <person name="Kultima J.R."/>
            <person name="Leonard P."/>
            <person name="Levenez F."/>
            <person name="Lund O."/>
            <person name="Moumen B."/>
            <person name="Le Paslier D."/>
            <person name="Pons N."/>
            <person name="Pedersen O."/>
            <person name="Prifti E."/>
            <person name="Qin J."/>
            <person name="Raes J."/>
            <person name="Tap J."/>
            <person name="Tims S."/>
            <person name="Ussery D.W."/>
            <person name="Yamada T."/>
            <person name="MetaHit consortium"/>
            <person name="Renault P."/>
            <person name="Sicheritz-Ponten T."/>
            <person name="Bork P."/>
            <person name="Wang J."/>
            <person name="Brunak S."/>
            <person name="Ehrlich S.D."/>
        </authorList>
    </citation>
    <scope>NUCLEOTIDE SEQUENCE [LARGE SCALE GENOMIC DNA]</scope>
</reference>
<dbReference type="NCBIfam" id="NF037979">
    <property type="entry name" value="Na_transp"/>
    <property type="match status" value="1"/>
</dbReference>
<feature type="transmembrane region" description="Helical" evidence="7">
    <location>
        <begin position="312"/>
        <end position="335"/>
    </location>
</feature>
<dbReference type="EMBL" id="CBHH010000049">
    <property type="protein sequence ID" value="CDD57510.1"/>
    <property type="molecule type" value="Genomic_DNA"/>
</dbReference>
<feature type="transmembrane region" description="Helical" evidence="7">
    <location>
        <begin position="388"/>
        <end position="405"/>
    </location>
</feature>
<feature type="transmembrane region" description="Helical" evidence="7">
    <location>
        <begin position="258"/>
        <end position="282"/>
    </location>
</feature>
<comment type="subcellular location">
    <subcellularLocation>
        <location evidence="1">Membrane</location>
        <topology evidence="1">Multi-pass membrane protein</topology>
    </subcellularLocation>
</comment>
<evidence type="ECO:0000256" key="7">
    <source>
        <dbReference type="SAM" id="Phobius"/>
    </source>
</evidence>
<feature type="transmembrane region" description="Helical" evidence="7">
    <location>
        <begin position="220"/>
        <end position="246"/>
    </location>
</feature>
<sequence length="492" mass="53444">MTSRENFSSRLGFILVSAGCAIGLGNVWKFPYICGQYGGAAFIAIYLVFLAILGLPIIICEFAVGRGSGHGMAVAFDILEAKGSRWHWLKWISILGCYLLMMFYTMVGGWMIGYVFKTASGQLTNVTPSAVADTFSAMLASPGEMTFWMIITVLLSFGVCALGLQKGVEKITKVMMTILMVLMLILAIHSLVLPGAGAGVKFYLVPDFQLVKEAGIGNVVFAAMSHAFFTLSIGIGAMAIFGSYLNKERTLLGESINIVLLDTFVALMAGFIIIPACFAYGVQPGAGPSLLFITLPNVFDNMAGGNIWGCSFFIFMSFAALSTIIAVFENIISFFIDMGGWERRKAVCFNIVLIIILSMPAVLGFNILSGFQPLGDGSTLMDLEDFLVSYNLLPLGSLVFVLFCTRSNGWGWNSFISEADTGKGLKLSGASALRTYMSYILPAIIIFIYLKGYYDTFSSRTLPVLIGWMAFAVILVGLIMFITFSKSRKEKA</sequence>
<keyword evidence="5 7" id="KW-0472">Membrane</keyword>
<feature type="transmembrane region" description="Helical" evidence="7">
    <location>
        <begin position="176"/>
        <end position="200"/>
    </location>
</feature>
<comment type="similarity">
    <text evidence="6">Belongs to the sodium:neurotransmitter symporter (SNF) (TC 2.A.22) family.</text>
</comment>
<dbReference type="Proteomes" id="UP000018141">
    <property type="component" value="Unassembled WGS sequence"/>
</dbReference>
<dbReference type="GO" id="GO:0016020">
    <property type="term" value="C:membrane"/>
    <property type="evidence" value="ECO:0007669"/>
    <property type="project" value="UniProtKB-SubCell"/>
</dbReference>
<evidence type="ECO:0000256" key="6">
    <source>
        <dbReference type="RuleBase" id="RU003732"/>
    </source>
</evidence>
<evidence type="ECO:0000313" key="8">
    <source>
        <dbReference type="EMBL" id="CDD57510.1"/>
    </source>
</evidence>
<dbReference type="PRINTS" id="PR00176">
    <property type="entry name" value="NANEUSMPORT"/>
</dbReference>
<gene>
    <name evidence="8" type="ORF">BN656_01678</name>
</gene>
<evidence type="ECO:0000313" key="9">
    <source>
        <dbReference type="Proteomes" id="UP000018141"/>
    </source>
</evidence>
<feature type="transmembrane region" description="Helical" evidence="7">
    <location>
        <begin position="40"/>
        <end position="64"/>
    </location>
</feature>
<feature type="transmembrane region" description="Helical" evidence="7">
    <location>
        <begin position="436"/>
        <end position="454"/>
    </location>
</feature>
<dbReference type="InterPro" id="IPR000175">
    <property type="entry name" value="Na/ntran_symport"/>
</dbReference>
<dbReference type="InterPro" id="IPR047218">
    <property type="entry name" value="YocR/YhdH-like"/>
</dbReference>
<keyword evidence="3 6" id="KW-0812">Transmembrane</keyword>
<feature type="transmembrane region" description="Helical" evidence="7">
    <location>
        <begin position="91"/>
        <end position="116"/>
    </location>
</feature>
<comment type="caution">
    <text evidence="8">The sequence shown here is derived from an EMBL/GenBank/DDBJ whole genome shotgun (WGS) entry which is preliminary data.</text>
</comment>
<dbReference type="AlphaFoldDB" id="R7AGQ8"/>
<evidence type="ECO:0000256" key="5">
    <source>
        <dbReference type="ARBA" id="ARBA00023136"/>
    </source>
</evidence>
<feature type="transmembrane region" description="Helical" evidence="7">
    <location>
        <begin position="7"/>
        <end position="28"/>
    </location>
</feature>
<dbReference type="PROSITE" id="PS00610">
    <property type="entry name" value="NA_NEUROTRAN_SYMP_1"/>
    <property type="match status" value="1"/>
</dbReference>
<organism evidence="8 9">
    <name type="scientific">Bacteroides pectinophilus CAG:437</name>
    <dbReference type="NCBI Taxonomy" id="1263051"/>
    <lineage>
        <taxon>Bacteria</taxon>
        <taxon>Bacillati</taxon>
        <taxon>Bacillota</taxon>
        <taxon>Clostridia</taxon>
        <taxon>Eubacteriales</taxon>
    </lineage>
</organism>
<feature type="transmembrane region" description="Helical" evidence="7">
    <location>
        <begin position="466"/>
        <end position="484"/>
    </location>
</feature>
<protein>
    <recommendedName>
        <fullName evidence="6">Transporter</fullName>
    </recommendedName>
</protein>
<evidence type="ECO:0000256" key="3">
    <source>
        <dbReference type="ARBA" id="ARBA00022692"/>
    </source>
</evidence>
<evidence type="ECO:0000256" key="4">
    <source>
        <dbReference type="ARBA" id="ARBA00022989"/>
    </source>
</evidence>
<dbReference type="PROSITE" id="PS50267">
    <property type="entry name" value="NA_NEUROTRAN_SYMP_3"/>
    <property type="match status" value="1"/>
</dbReference>
<keyword evidence="2 6" id="KW-0813">Transport</keyword>
<keyword evidence="6" id="KW-0769">Symport</keyword>
<evidence type="ECO:0000256" key="1">
    <source>
        <dbReference type="ARBA" id="ARBA00004141"/>
    </source>
</evidence>